<evidence type="ECO:0000256" key="2">
    <source>
        <dbReference type="SAM" id="SignalP"/>
    </source>
</evidence>
<dbReference type="AlphaFoldDB" id="A0A4R5TMH3"/>
<dbReference type="Pfam" id="PF11218">
    <property type="entry name" value="DUF3011"/>
    <property type="match status" value="1"/>
</dbReference>
<evidence type="ECO:0000256" key="1">
    <source>
        <dbReference type="SAM" id="MobiDB-lite"/>
    </source>
</evidence>
<feature type="signal peptide" evidence="2">
    <location>
        <begin position="1"/>
        <end position="23"/>
    </location>
</feature>
<feature type="chain" id="PRO_5020773949" evidence="2">
    <location>
        <begin position="24"/>
        <end position="204"/>
    </location>
</feature>
<dbReference type="InterPro" id="IPR021381">
    <property type="entry name" value="DUF3011"/>
</dbReference>
<comment type="caution">
    <text evidence="3">The sequence shown here is derived from an EMBL/GenBank/DDBJ whole genome shotgun (WGS) entry which is preliminary data.</text>
</comment>
<proteinExistence type="predicted"/>
<feature type="compositionally biased region" description="Basic and acidic residues" evidence="1">
    <location>
        <begin position="162"/>
        <end position="179"/>
    </location>
</feature>
<protein>
    <submittedName>
        <fullName evidence="3">DUF3011 domain-containing protein</fullName>
    </submittedName>
</protein>
<dbReference type="EMBL" id="SMTF01000027">
    <property type="protein sequence ID" value="TDK18870.1"/>
    <property type="molecule type" value="Genomic_DNA"/>
</dbReference>
<gene>
    <name evidence="3" type="ORF">E2F46_17155</name>
</gene>
<dbReference type="Proteomes" id="UP000294796">
    <property type="component" value="Unassembled WGS sequence"/>
</dbReference>
<reference evidence="3 4" key="1">
    <citation type="submission" date="2019-03" db="EMBL/GenBank/DDBJ databases">
        <title>Luteimonas zhaokaii sp.nov., isolated from the rectal contents of Plateau pika in Yushu, Qinghai Province, China.</title>
        <authorList>
            <person name="Zhang G."/>
        </authorList>
    </citation>
    <scope>NUCLEOTIDE SEQUENCE [LARGE SCALE GENOMIC DNA]</scope>
    <source>
        <strain evidence="3 4">B9</strain>
    </source>
</reference>
<organism evidence="3 4">
    <name type="scientific">Luteimonas aestuarii</name>
    <dbReference type="NCBI Taxonomy" id="453837"/>
    <lineage>
        <taxon>Bacteria</taxon>
        <taxon>Pseudomonadati</taxon>
        <taxon>Pseudomonadota</taxon>
        <taxon>Gammaproteobacteria</taxon>
        <taxon>Lysobacterales</taxon>
        <taxon>Lysobacteraceae</taxon>
        <taxon>Luteimonas</taxon>
    </lineage>
</organism>
<evidence type="ECO:0000313" key="4">
    <source>
        <dbReference type="Proteomes" id="UP000294796"/>
    </source>
</evidence>
<name>A0A4R5TMH3_9GAMM</name>
<evidence type="ECO:0000313" key="3">
    <source>
        <dbReference type="EMBL" id="TDK18870.1"/>
    </source>
</evidence>
<dbReference type="OrthoDB" id="5984161at2"/>
<keyword evidence="2" id="KW-0732">Signal</keyword>
<dbReference type="PROSITE" id="PS51257">
    <property type="entry name" value="PROKAR_LIPOPROTEIN"/>
    <property type="match status" value="1"/>
</dbReference>
<feature type="region of interest" description="Disordered" evidence="1">
    <location>
        <begin position="162"/>
        <end position="183"/>
    </location>
</feature>
<accession>A0A4R5TMH3</accession>
<sequence>MYRIASAFVVFVLACSFHAPVRAENTVECHSVHYQYNECWAGPLKAPQLVHQVSNSSCIVNSTWGYNRRSGYIWVAQGCSAVFADVEAYHHGRGDTYDDGARSYSNRGHDTGAVVAGVVLAALVAGASEHKDRRHTTSNIDHDSKGRYTGCHGVGCTVDNPDRAGNDGIDTRPSFDRDGNPNFDTHGNWQGCNGMGCLVDNPDR</sequence>
<keyword evidence="4" id="KW-1185">Reference proteome</keyword>